<feature type="compositionally biased region" description="Polar residues" evidence="1">
    <location>
        <begin position="13"/>
        <end position="37"/>
    </location>
</feature>
<feature type="region of interest" description="Disordered" evidence="1">
    <location>
        <begin position="1"/>
        <end position="37"/>
    </location>
</feature>
<reference evidence="3" key="1">
    <citation type="submission" date="2018-05" db="EMBL/GenBank/DDBJ databases">
        <title>Draft genome sequence of Stemphylium lycopersici strain CIDEFI 213.</title>
        <authorList>
            <person name="Medina R."/>
            <person name="Franco M.E.E."/>
            <person name="Lucentini C.G."/>
            <person name="Saparrat M.C.N."/>
            <person name="Balatti P.A."/>
        </authorList>
    </citation>
    <scope>NUCLEOTIDE SEQUENCE [LARGE SCALE GENOMIC DNA]</scope>
    <source>
        <strain evidence="3">CIDEFI 213</strain>
    </source>
</reference>
<organism evidence="2 3">
    <name type="scientific">Stemphylium lycopersici</name>
    <name type="common">Tomato gray leaf spot disease fungus</name>
    <name type="synonym">Thyrospora lycopersici</name>
    <dbReference type="NCBI Taxonomy" id="183478"/>
    <lineage>
        <taxon>Eukaryota</taxon>
        <taxon>Fungi</taxon>
        <taxon>Dikarya</taxon>
        <taxon>Ascomycota</taxon>
        <taxon>Pezizomycotina</taxon>
        <taxon>Dothideomycetes</taxon>
        <taxon>Pleosporomycetidae</taxon>
        <taxon>Pleosporales</taxon>
        <taxon>Pleosporineae</taxon>
        <taxon>Pleosporaceae</taxon>
        <taxon>Stemphylium</taxon>
    </lineage>
</organism>
<accession>A0A364MW77</accession>
<evidence type="ECO:0000313" key="3">
    <source>
        <dbReference type="Proteomes" id="UP000249619"/>
    </source>
</evidence>
<dbReference type="EMBL" id="QGDH01000135">
    <property type="protein sequence ID" value="RAR05355.1"/>
    <property type="molecule type" value="Genomic_DNA"/>
</dbReference>
<protein>
    <submittedName>
        <fullName evidence="2">Uncharacterized protein</fullName>
    </submittedName>
</protein>
<proteinExistence type="predicted"/>
<dbReference type="Proteomes" id="UP000249619">
    <property type="component" value="Unassembled WGS sequence"/>
</dbReference>
<evidence type="ECO:0000256" key="1">
    <source>
        <dbReference type="SAM" id="MobiDB-lite"/>
    </source>
</evidence>
<gene>
    <name evidence="2" type="ORF">DDE83_007431</name>
</gene>
<evidence type="ECO:0000313" key="2">
    <source>
        <dbReference type="EMBL" id="RAR05355.1"/>
    </source>
</evidence>
<feature type="region of interest" description="Disordered" evidence="1">
    <location>
        <begin position="82"/>
        <end position="114"/>
    </location>
</feature>
<dbReference type="AlphaFoldDB" id="A0A364MW77"/>
<keyword evidence="3" id="KW-1185">Reference proteome</keyword>
<comment type="caution">
    <text evidence="2">The sequence shown here is derived from an EMBL/GenBank/DDBJ whole genome shotgun (WGS) entry which is preliminary data.</text>
</comment>
<sequence length="204" mass="22007">MSQPVAHELSHNAPGTVNGSSALDTPYIASSTDNNPAQHSYHVAVEQNHPQEIPAPIALGQFPNPAKEKPPPYSFFDGETAAAAREQAHSAVPAPNTNAQDPTTTSETAPPPPLTKEPIQFAFAASNYLKSPSNLDPANVDLNKLGILYEYSDSYFVVLEVPPYPGGAAALRRGFMRRDVRVPRAIVNVDLSHYRTFDYSGVNV</sequence>
<name>A0A364MW77_STELY</name>